<gene>
    <name evidence="1" type="ORF">ACGRVM_04740</name>
</gene>
<organism evidence="1 2">
    <name type="scientific">Roseovarius aquimarinus</name>
    <dbReference type="NCBI Taxonomy" id="1229156"/>
    <lineage>
        <taxon>Bacteria</taxon>
        <taxon>Pseudomonadati</taxon>
        <taxon>Pseudomonadota</taxon>
        <taxon>Alphaproteobacteria</taxon>
        <taxon>Rhodobacterales</taxon>
        <taxon>Roseobacteraceae</taxon>
        <taxon>Roseovarius</taxon>
    </lineage>
</organism>
<keyword evidence="2" id="KW-1185">Reference proteome</keyword>
<evidence type="ECO:0008006" key="3">
    <source>
        <dbReference type="Google" id="ProtNLM"/>
    </source>
</evidence>
<comment type="caution">
    <text evidence="1">The sequence shown here is derived from an EMBL/GenBank/DDBJ whole genome shotgun (WGS) entry which is preliminary data.</text>
</comment>
<evidence type="ECO:0000313" key="1">
    <source>
        <dbReference type="EMBL" id="MFH0253186.1"/>
    </source>
</evidence>
<accession>A0ABW7I4T6</accession>
<sequence>MLIWCLAALTLAACKRSSEAEMREVLEGWAPIGETLAFSAGRDCAAGLFRLVDTRIASRMRVAADAREAAMVLRTQGAVAIDDIRLSPEAAIAALIEVDRASGMRMRLAGLEARPCMSAETSAAFAAALRAPRAVLMVGREAGMLALMDGDAGLVIAAMGAE</sequence>
<name>A0ABW7I4T6_9RHOB</name>
<reference evidence="1 2" key="1">
    <citation type="submission" date="2024-10" db="EMBL/GenBank/DDBJ databases">
        <authorList>
            <person name="Yang X.-N."/>
        </authorList>
    </citation>
    <scope>NUCLEOTIDE SEQUENCE [LARGE SCALE GENOMIC DNA]</scope>
    <source>
        <strain evidence="1 2">CAU 1059</strain>
    </source>
</reference>
<evidence type="ECO:0000313" key="2">
    <source>
        <dbReference type="Proteomes" id="UP001607157"/>
    </source>
</evidence>
<protein>
    <recommendedName>
        <fullName evidence="3">Lipoprotein</fullName>
    </recommendedName>
</protein>
<dbReference type="RefSeq" id="WP_377168174.1">
    <property type="nucleotide sequence ID" value="NZ_JBHTJC010000001.1"/>
</dbReference>
<dbReference type="EMBL" id="JBIHMM010000001">
    <property type="protein sequence ID" value="MFH0253186.1"/>
    <property type="molecule type" value="Genomic_DNA"/>
</dbReference>
<dbReference type="Proteomes" id="UP001607157">
    <property type="component" value="Unassembled WGS sequence"/>
</dbReference>
<proteinExistence type="predicted"/>